<reference evidence="1 2" key="1">
    <citation type="submission" date="2024-09" db="EMBL/GenBank/DDBJ databases">
        <authorList>
            <person name="Sun Q."/>
            <person name="Mori K."/>
        </authorList>
    </citation>
    <scope>NUCLEOTIDE SEQUENCE [LARGE SCALE GENOMIC DNA]</scope>
    <source>
        <strain evidence="1 2">CCM 4839</strain>
    </source>
</reference>
<gene>
    <name evidence="1" type="ORF">ACFFJ8_13130</name>
</gene>
<sequence>MQTMTKKRIAAIITEYWDISHADVIITKMLEGFTMDGRQYTSTIDIVSMYVDKFPENDISRDLAAKHNIPLYGTIEDALKCGGKAFDLDGIIIIGEHGDYPTNEIGQILYPRRAFFEACLTVMVENNHIVPIYSDKGFAVTGEDVKWVYKQIKQHHIPFFSSSVVPFAHQYPASQPHPNGAPLHKMFGFAYGDVERYTYHTLEMMQSLAENRACGESGITAVRAYEGEAAREKLLGAEWGQLYRSLGSFINLIDIEKMPYSLTHPLFFEVDYVDGLRTGMLYAEQEVRDFACASQMYEDSEPFCTEFYLQPGKPYIHFGILVLEIEKFFHTSRPPFPVERSYLTSGALDALMKAIHHKEEVVTPHLRVKY</sequence>
<organism evidence="1 2">
    <name type="scientific">Paenibacillus mendelii</name>
    <dbReference type="NCBI Taxonomy" id="206163"/>
    <lineage>
        <taxon>Bacteria</taxon>
        <taxon>Bacillati</taxon>
        <taxon>Bacillota</taxon>
        <taxon>Bacilli</taxon>
        <taxon>Bacillales</taxon>
        <taxon>Paenibacillaceae</taxon>
        <taxon>Paenibacillus</taxon>
    </lineage>
</organism>
<accession>A0ABV6JA12</accession>
<name>A0ABV6JA12_9BACL</name>
<evidence type="ECO:0000313" key="2">
    <source>
        <dbReference type="Proteomes" id="UP001589818"/>
    </source>
</evidence>
<keyword evidence="2" id="KW-1185">Reference proteome</keyword>
<evidence type="ECO:0000313" key="1">
    <source>
        <dbReference type="EMBL" id="MFC0392309.1"/>
    </source>
</evidence>
<dbReference type="Proteomes" id="UP001589818">
    <property type="component" value="Unassembled WGS sequence"/>
</dbReference>
<dbReference type="RefSeq" id="WP_204819413.1">
    <property type="nucleotide sequence ID" value="NZ_JANHOF010000003.1"/>
</dbReference>
<comment type="caution">
    <text evidence="1">The sequence shown here is derived from an EMBL/GenBank/DDBJ whole genome shotgun (WGS) entry which is preliminary data.</text>
</comment>
<proteinExistence type="predicted"/>
<dbReference type="EMBL" id="JBHLVF010000017">
    <property type="protein sequence ID" value="MFC0392309.1"/>
    <property type="molecule type" value="Genomic_DNA"/>
</dbReference>
<protein>
    <submittedName>
        <fullName evidence="1">Uncharacterized protein</fullName>
    </submittedName>
</protein>